<dbReference type="EMBL" id="UYYG01000085">
    <property type="protein sequence ID" value="VDN52886.1"/>
    <property type="molecule type" value="Genomic_DNA"/>
</dbReference>
<evidence type="ECO:0000313" key="3">
    <source>
        <dbReference type="Proteomes" id="UP000038040"/>
    </source>
</evidence>
<name>A0A0N4UMN7_DRAME</name>
<evidence type="ECO:0000313" key="2">
    <source>
        <dbReference type="EMBL" id="VDN52886.1"/>
    </source>
</evidence>
<sequence>MIILPLFLLLVISSNFAENSESFCRFCIALMESFKEQVEINPKFGQEQQESCKEIAKKYKLTITCDSEYMNEVLRKLKTMNAEKICENENLCKNGENFEENIEDRRGIPDFPFIPEVSKISPERMMQNDLIRKLIDIIEGKEDDRNAQNLTFHIDLKFKVPDRVNTG</sequence>
<accession>A0A0N4UMN7</accession>
<feature type="chain" id="PRO_5041159742" evidence="1">
    <location>
        <begin position="18"/>
        <end position="167"/>
    </location>
</feature>
<proteinExistence type="predicted"/>
<evidence type="ECO:0000313" key="5">
    <source>
        <dbReference type="WBParaSite" id="DME_0000912201-mRNA-1"/>
    </source>
</evidence>
<evidence type="ECO:0000256" key="1">
    <source>
        <dbReference type="SAM" id="SignalP"/>
    </source>
</evidence>
<reference evidence="2 4" key="2">
    <citation type="submission" date="2018-11" db="EMBL/GenBank/DDBJ databases">
        <authorList>
            <consortium name="Pathogen Informatics"/>
        </authorList>
    </citation>
    <scope>NUCLEOTIDE SEQUENCE [LARGE SCALE GENOMIC DNA]</scope>
</reference>
<feature type="signal peptide" evidence="1">
    <location>
        <begin position="1"/>
        <end position="17"/>
    </location>
</feature>
<dbReference type="AlphaFoldDB" id="A0A0N4UMN7"/>
<dbReference type="OrthoDB" id="5871222at2759"/>
<gene>
    <name evidence="2" type="ORF">DME_LOCUS2859</name>
</gene>
<keyword evidence="4" id="KW-1185">Reference proteome</keyword>
<reference evidence="5" key="1">
    <citation type="submission" date="2017-02" db="UniProtKB">
        <authorList>
            <consortium name="WormBaseParasite"/>
        </authorList>
    </citation>
    <scope>IDENTIFICATION</scope>
</reference>
<dbReference type="Proteomes" id="UP000274756">
    <property type="component" value="Unassembled WGS sequence"/>
</dbReference>
<dbReference type="Proteomes" id="UP000038040">
    <property type="component" value="Unplaced"/>
</dbReference>
<protein>
    <submittedName>
        <fullName evidence="5">Saposin B-type domain-containing protein</fullName>
    </submittedName>
</protein>
<dbReference type="WBParaSite" id="DME_0000912201-mRNA-1">
    <property type="protein sequence ID" value="DME_0000912201-mRNA-1"/>
    <property type="gene ID" value="DME_0000912201"/>
</dbReference>
<keyword evidence="1" id="KW-0732">Signal</keyword>
<evidence type="ECO:0000313" key="4">
    <source>
        <dbReference type="Proteomes" id="UP000274756"/>
    </source>
</evidence>
<organism evidence="3 5">
    <name type="scientific">Dracunculus medinensis</name>
    <name type="common">Guinea worm</name>
    <dbReference type="NCBI Taxonomy" id="318479"/>
    <lineage>
        <taxon>Eukaryota</taxon>
        <taxon>Metazoa</taxon>
        <taxon>Ecdysozoa</taxon>
        <taxon>Nematoda</taxon>
        <taxon>Chromadorea</taxon>
        <taxon>Rhabditida</taxon>
        <taxon>Spirurina</taxon>
        <taxon>Dracunculoidea</taxon>
        <taxon>Dracunculidae</taxon>
        <taxon>Dracunculus</taxon>
    </lineage>
</organism>